<dbReference type="OrthoDB" id="793353at2"/>
<dbReference type="CDD" id="cd03443">
    <property type="entry name" value="PaaI_thioesterase"/>
    <property type="match status" value="1"/>
</dbReference>
<dbReference type="Pfam" id="PF14539">
    <property type="entry name" value="DUF4442"/>
    <property type="match status" value="1"/>
</dbReference>
<reference evidence="1 2" key="1">
    <citation type="submission" date="2020-10" db="EMBL/GenBank/DDBJ databases">
        <title>Complete genome sequence of a novel Pseudomonas fluorescens strain isolated from the flower of kumarahou (Pomaderris kumeraho).</title>
        <authorList>
            <person name="Summers M.C."/>
            <person name="Nowak V."/>
            <person name="Fairhurst M.J."/>
            <person name="Owen J.G."/>
            <person name="Gerth M.L."/>
            <person name="Patrick W.M."/>
        </authorList>
    </citation>
    <scope>NUCLEOTIDE SEQUENCE [LARGE SCALE GENOMIC DNA]</scope>
    <source>
        <strain evidence="1 2">KF1</strain>
    </source>
</reference>
<dbReference type="RefSeq" id="WP_069075953.1">
    <property type="nucleotide sequence ID" value="NZ_CP015637.1"/>
</dbReference>
<proteinExistence type="predicted"/>
<accession>A0A1B3CRX5</accession>
<dbReference type="InterPro" id="IPR027961">
    <property type="entry name" value="DUF4442"/>
</dbReference>
<dbReference type="Proteomes" id="UP000593833">
    <property type="component" value="Chromosome"/>
</dbReference>
<evidence type="ECO:0000313" key="1">
    <source>
        <dbReference type="EMBL" id="QOU02237.1"/>
    </source>
</evidence>
<name>A0A1B3CRX5_PSEFL</name>
<dbReference type="EMBL" id="CP063233">
    <property type="protein sequence ID" value="QOU02237.1"/>
    <property type="molecule type" value="Genomic_DNA"/>
</dbReference>
<dbReference type="InterPro" id="IPR029069">
    <property type="entry name" value="HotDog_dom_sf"/>
</dbReference>
<gene>
    <name evidence="1" type="ORF">IM720_15975</name>
</gene>
<evidence type="ECO:0000313" key="2">
    <source>
        <dbReference type="Proteomes" id="UP000593833"/>
    </source>
</evidence>
<organism evidence="1 2">
    <name type="scientific">Pseudomonas fluorescens</name>
    <dbReference type="NCBI Taxonomy" id="294"/>
    <lineage>
        <taxon>Bacteria</taxon>
        <taxon>Pseudomonadati</taxon>
        <taxon>Pseudomonadota</taxon>
        <taxon>Gammaproteobacteria</taxon>
        <taxon>Pseudomonadales</taxon>
        <taxon>Pseudomonadaceae</taxon>
        <taxon>Pseudomonas</taxon>
    </lineage>
</organism>
<dbReference type="Gene3D" id="3.10.129.10">
    <property type="entry name" value="Hotdog Thioesterase"/>
    <property type="match status" value="1"/>
</dbReference>
<protein>
    <submittedName>
        <fullName evidence="1">DUF4442 domain-containing protein</fullName>
    </submittedName>
</protein>
<sequence>MSQTLSMYQSVGPSAFSNMTCQMAPYFGTINPEISVLAPGRGEVKVPFRKEITNHLASVHAIALCNAAELAGGMMTEVSIPSGARWIPKGMSVEYLAKAKTSIHAIADGSEIDWQTSGDKIVPVDIFDEAGVKVFTARITMNVKVG</sequence>
<dbReference type="AlphaFoldDB" id="A0A1B3CRX5"/>
<dbReference type="SUPFAM" id="SSF54637">
    <property type="entry name" value="Thioesterase/thiol ester dehydrase-isomerase"/>
    <property type="match status" value="1"/>
</dbReference>